<reference evidence="1" key="1">
    <citation type="submission" date="2019-10" db="EMBL/GenBank/DDBJ databases">
        <title>Conservation and host-specific expression of non-tandemly repeated heterogenous ribosome RNA gene in arbuscular mycorrhizal fungi.</title>
        <authorList>
            <person name="Maeda T."/>
            <person name="Kobayashi Y."/>
            <person name="Nakagawa T."/>
            <person name="Ezawa T."/>
            <person name="Yamaguchi K."/>
            <person name="Bino T."/>
            <person name="Nishimoto Y."/>
            <person name="Shigenobu S."/>
            <person name="Kawaguchi M."/>
        </authorList>
    </citation>
    <scope>NUCLEOTIDE SEQUENCE</scope>
    <source>
        <strain evidence="1">HR1</strain>
    </source>
</reference>
<name>A0A8H3KV39_9GLOM</name>
<evidence type="ECO:0000313" key="2">
    <source>
        <dbReference type="Proteomes" id="UP000615446"/>
    </source>
</evidence>
<sequence>MENPPDAGVYRLATIRKQEKCRDRLYRRAITNGLKYRNMDKPKEISKRLERACLISSHYLCAAFPSAYTHAKHIKKGTPAQVFRKYQNYISLSDVREAVVTKYKARGKMNNAHWFERLKDEKLMEELAPFVSKFPEIEEKYALVYSFVRDPDRPHDYKYQTNSLDGGDVS</sequence>
<evidence type="ECO:0000313" key="1">
    <source>
        <dbReference type="EMBL" id="GES74801.1"/>
    </source>
</evidence>
<protein>
    <submittedName>
        <fullName evidence="1">Uncharacterized protein</fullName>
    </submittedName>
</protein>
<gene>
    <name evidence="1" type="ORF">RCL2_000226500</name>
</gene>
<dbReference type="EMBL" id="BLAL01000012">
    <property type="protein sequence ID" value="GES74801.1"/>
    <property type="molecule type" value="Genomic_DNA"/>
</dbReference>
<dbReference type="AlphaFoldDB" id="A0A8H3KV39"/>
<proteinExistence type="predicted"/>
<accession>A0A8H3KV39</accession>
<comment type="caution">
    <text evidence="1">The sequence shown here is derived from an EMBL/GenBank/DDBJ whole genome shotgun (WGS) entry which is preliminary data.</text>
</comment>
<organism evidence="1 2">
    <name type="scientific">Rhizophagus clarus</name>
    <dbReference type="NCBI Taxonomy" id="94130"/>
    <lineage>
        <taxon>Eukaryota</taxon>
        <taxon>Fungi</taxon>
        <taxon>Fungi incertae sedis</taxon>
        <taxon>Mucoromycota</taxon>
        <taxon>Glomeromycotina</taxon>
        <taxon>Glomeromycetes</taxon>
        <taxon>Glomerales</taxon>
        <taxon>Glomeraceae</taxon>
        <taxon>Rhizophagus</taxon>
    </lineage>
</organism>
<dbReference type="Proteomes" id="UP000615446">
    <property type="component" value="Unassembled WGS sequence"/>
</dbReference>